<gene>
    <name evidence="2" type="ORF">A1Q1_00528</name>
</gene>
<organism evidence="2 3">
    <name type="scientific">Trichosporon asahii var. asahii (strain ATCC 90039 / CBS 2479 / JCM 2466 / KCTC 7840 / NBRC 103889/ NCYC 2677 / UAMH 7654)</name>
    <name type="common">Yeast</name>
    <dbReference type="NCBI Taxonomy" id="1186058"/>
    <lineage>
        <taxon>Eukaryota</taxon>
        <taxon>Fungi</taxon>
        <taxon>Dikarya</taxon>
        <taxon>Basidiomycota</taxon>
        <taxon>Agaricomycotina</taxon>
        <taxon>Tremellomycetes</taxon>
        <taxon>Trichosporonales</taxon>
        <taxon>Trichosporonaceae</taxon>
        <taxon>Trichosporon</taxon>
    </lineage>
</organism>
<evidence type="ECO:0000259" key="1">
    <source>
        <dbReference type="Pfam" id="PF08241"/>
    </source>
</evidence>
<dbReference type="CDD" id="cd02440">
    <property type="entry name" value="AdoMet_MTases"/>
    <property type="match status" value="1"/>
</dbReference>
<dbReference type="Pfam" id="PF08241">
    <property type="entry name" value="Methyltransf_11"/>
    <property type="match status" value="1"/>
</dbReference>
<dbReference type="RefSeq" id="XP_014181318.1">
    <property type="nucleotide sequence ID" value="XM_014325843.1"/>
</dbReference>
<comment type="caution">
    <text evidence="2">The sequence shown here is derived from an EMBL/GenBank/DDBJ whole genome shotgun (WGS) entry which is preliminary data.</text>
</comment>
<dbReference type="HOGENOM" id="CLU_090201_3_1_1"/>
<dbReference type="AlphaFoldDB" id="J6F4N7"/>
<dbReference type="PANTHER" id="PTHR43591">
    <property type="entry name" value="METHYLTRANSFERASE"/>
    <property type="match status" value="1"/>
</dbReference>
<reference evidence="2 3" key="1">
    <citation type="journal article" date="2012" name="Eukaryot. Cell">
        <title>Draft genome sequence of CBS 2479, the standard type strain of Trichosporon asahii.</title>
        <authorList>
            <person name="Yang R.Y."/>
            <person name="Li H.T."/>
            <person name="Zhu H."/>
            <person name="Zhou G.P."/>
            <person name="Wang M."/>
            <person name="Wang L."/>
        </authorList>
    </citation>
    <scope>NUCLEOTIDE SEQUENCE [LARGE SCALE GENOMIC DNA]</scope>
    <source>
        <strain evidence="3">ATCC 90039 / CBS 2479 / JCM 2466 / KCTC 7840 / NCYC 2677 / UAMH 7654</strain>
    </source>
</reference>
<dbReference type="EMBL" id="ALBS01000124">
    <property type="protein sequence ID" value="EJT50227.1"/>
    <property type="molecule type" value="Genomic_DNA"/>
</dbReference>
<evidence type="ECO:0000313" key="3">
    <source>
        <dbReference type="Proteomes" id="UP000002748"/>
    </source>
</evidence>
<dbReference type="InterPro" id="IPR013216">
    <property type="entry name" value="Methyltransf_11"/>
</dbReference>
<proteinExistence type="predicted"/>
<dbReference type="GeneID" id="25984042"/>
<evidence type="ECO:0000313" key="2">
    <source>
        <dbReference type="EMBL" id="EJT50227.1"/>
    </source>
</evidence>
<accession>J6F4N7</accession>
<dbReference type="KEGG" id="tasa:A1Q1_00528"/>
<sequence length="227" mass="23520">MPGDSAPQHPATSSGGNPHLAAVYALGISGKPSDLKGIYDEWAASYDSDLALPQQGYVGPVVATRALAKTGLSPDSVLLDAGCGTGLVGSQLKALGYGTVDGVDLSDGMLREAAKTGAYRHLATADLTQKLDFKDASYDGVTCVGTLTLGHVGPQALEELARVTRPGGFVVSTILEDIWAIGGYAQYVEAMEKRGTVTVVSKELEPYRAGAGVEARTLVLRVNGLLN</sequence>
<feature type="domain" description="Methyltransferase type 11" evidence="1">
    <location>
        <begin position="79"/>
        <end position="171"/>
    </location>
</feature>
<dbReference type="InterPro" id="IPR029063">
    <property type="entry name" value="SAM-dependent_MTases_sf"/>
</dbReference>
<name>J6F4N7_TRIAS</name>
<dbReference type="VEuPathDB" id="FungiDB:A1Q1_00528"/>
<dbReference type="SUPFAM" id="SSF53335">
    <property type="entry name" value="S-adenosyl-L-methionine-dependent methyltransferases"/>
    <property type="match status" value="1"/>
</dbReference>
<dbReference type="Gene3D" id="3.40.50.150">
    <property type="entry name" value="Vaccinia Virus protein VP39"/>
    <property type="match status" value="1"/>
</dbReference>
<dbReference type="PANTHER" id="PTHR43591:SF110">
    <property type="entry name" value="RHODANESE DOMAIN-CONTAINING PROTEIN"/>
    <property type="match status" value="1"/>
</dbReference>
<dbReference type="Proteomes" id="UP000002748">
    <property type="component" value="Unassembled WGS sequence"/>
</dbReference>
<dbReference type="OrthoDB" id="10017101at2759"/>
<protein>
    <recommendedName>
        <fullName evidence="1">Methyltransferase type 11 domain-containing protein</fullName>
    </recommendedName>
</protein>
<dbReference type="GO" id="GO:0008757">
    <property type="term" value="F:S-adenosylmethionine-dependent methyltransferase activity"/>
    <property type="evidence" value="ECO:0007669"/>
    <property type="project" value="InterPro"/>
</dbReference>